<dbReference type="GO" id="GO:0047617">
    <property type="term" value="F:fatty acyl-CoA hydrolase activity"/>
    <property type="evidence" value="ECO:0007669"/>
    <property type="project" value="TreeGrafter"/>
</dbReference>
<dbReference type="PATRIC" id="fig|1203554.3.peg.85"/>
<dbReference type="InterPro" id="IPR006684">
    <property type="entry name" value="YbgC/YbaW"/>
</dbReference>
<keyword evidence="2" id="KW-0378">Hydrolase</keyword>
<dbReference type="NCBIfam" id="TIGR00051">
    <property type="entry name" value="YbgC/FadM family acyl-CoA thioesterase"/>
    <property type="match status" value="1"/>
</dbReference>
<dbReference type="InterPro" id="IPR050563">
    <property type="entry name" value="4-hydroxybenzoyl-CoA_TE"/>
</dbReference>
<dbReference type="Proteomes" id="UP000014400">
    <property type="component" value="Unassembled WGS sequence"/>
</dbReference>
<dbReference type="EMBL" id="ATCF01000004">
    <property type="protein sequence ID" value="EPE01865.1"/>
    <property type="molecule type" value="Genomic_DNA"/>
</dbReference>
<proteinExistence type="inferred from homology"/>
<evidence type="ECO:0000256" key="1">
    <source>
        <dbReference type="ARBA" id="ARBA00005953"/>
    </source>
</evidence>
<name>S3CMU0_9BURK</name>
<organism evidence="3 4">
    <name type="scientific">Sutterella wadsworthensis HGA0223</name>
    <dbReference type="NCBI Taxonomy" id="1203554"/>
    <lineage>
        <taxon>Bacteria</taxon>
        <taxon>Pseudomonadati</taxon>
        <taxon>Pseudomonadota</taxon>
        <taxon>Betaproteobacteria</taxon>
        <taxon>Burkholderiales</taxon>
        <taxon>Sutterellaceae</taxon>
        <taxon>Sutterella</taxon>
    </lineage>
</organism>
<comment type="similarity">
    <text evidence="1">Belongs to the 4-hydroxybenzoyl-CoA thioesterase family.</text>
</comment>
<dbReference type="PANTHER" id="PTHR31793">
    <property type="entry name" value="4-HYDROXYBENZOYL-COA THIOESTERASE FAMILY MEMBER"/>
    <property type="match status" value="1"/>
</dbReference>
<evidence type="ECO:0000313" key="4">
    <source>
        <dbReference type="Proteomes" id="UP000014400"/>
    </source>
</evidence>
<dbReference type="RefSeq" id="WP_005430938.1">
    <property type="nucleotide sequence ID" value="NZ_KE150480.1"/>
</dbReference>
<dbReference type="AlphaFoldDB" id="S3CMU0"/>
<dbReference type="InterPro" id="IPR014166">
    <property type="entry name" value="Tol-Pal_acyl-CoA_thioesterase"/>
</dbReference>
<dbReference type="eggNOG" id="COG0824">
    <property type="taxonomic scope" value="Bacteria"/>
</dbReference>
<keyword evidence="4" id="KW-1185">Reference proteome</keyword>
<protein>
    <submittedName>
        <fullName evidence="3">Tol-pal system-associated acyl-CoA thioesterase</fullName>
    </submittedName>
</protein>
<dbReference type="InterPro" id="IPR029069">
    <property type="entry name" value="HotDog_dom_sf"/>
</dbReference>
<evidence type="ECO:0000313" key="3">
    <source>
        <dbReference type="EMBL" id="EPE01865.1"/>
    </source>
</evidence>
<evidence type="ECO:0000256" key="2">
    <source>
        <dbReference type="ARBA" id="ARBA00022801"/>
    </source>
</evidence>
<dbReference type="FunFam" id="3.10.129.10:FF:000004">
    <property type="entry name" value="Tol-pal system-associated acyl-CoA thioesterase"/>
    <property type="match status" value="1"/>
</dbReference>
<dbReference type="HOGENOM" id="CLU_101141_7_1_4"/>
<comment type="caution">
    <text evidence="3">The sequence shown here is derived from an EMBL/GenBank/DDBJ whole genome shotgun (WGS) entry which is preliminary data.</text>
</comment>
<gene>
    <name evidence="3" type="ORF">HMPREF1476_00096</name>
</gene>
<dbReference type="NCBIfam" id="TIGR02799">
    <property type="entry name" value="thio_ybgC"/>
    <property type="match status" value="1"/>
</dbReference>
<dbReference type="STRING" id="1203554.HMPREF1476_00096"/>
<dbReference type="PANTHER" id="PTHR31793:SF37">
    <property type="entry name" value="ACYL-COA THIOESTER HYDROLASE YBGC"/>
    <property type="match status" value="1"/>
</dbReference>
<accession>S3CMU0</accession>
<reference evidence="3 4" key="1">
    <citation type="submission" date="2013-04" db="EMBL/GenBank/DDBJ databases">
        <title>The Genome Sequence of Sutterella wadsworthensis HGA0223.</title>
        <authorList>
            <consortium name="The Broad Institute Genomics Platform"/>
            <person name="Earl A."/>
            <person name="Ward D."/>
            <person name="Feldgarden M."/>
            <person name="Gevers D."/>
            <person name="Schmidt T.M."/>
            <person name="Dover J."/>
            <person name="Dai D."/>
            <person name="Walker B."/>
            <person name="Young S."/>
            <person name="Zeng Q."/>
            <person name="Gargeya S."/>
            <person name="Fitzgerald M."/>
            <person name="Haas B."/>
            <person name="Abouelleil A."/>
            <person name="Allen A.W."/>
            <person name="Alvarado L."/>
            <person name="Arachchi H.M."/>
            <person name="Berlin A.M."/>
            <person name="Chapman S.B."/>
            <person name="Gainer-Dewar J."/>
            <person name="Goldberg J."/>
            <person name="Griggs A."/>
            <person name="Gujja S."/>
            <person name="Hansen M."/>
            <person name="Howarth C."/>
            <person name="Imamovic A."/>
            <person name="Ireland A."/>
            <person name="Larimer J."/>
            <person name="McCowan C."/>
            <person name="Murphy C."/>
            <person name="Pearson M."/>
            <person name="Poon T.W."/>
            <person name="Priest M."/>
            <person name="Roberts A."/>
            <person name="Saif S."/>
            <person name="Shea T."/>
            <person name="Sisk P."/>
            <person name="Sykes S."/>
            <person name="Wortman J."/>
            <person name="Nusbaum C."/>
            <person name="Birren B."/>
        </authorList>
    </citation>
    <scope>NUCLEOTIDE SEQUENCE [LARGE SCALE GENOMIC DNA]</scope>
    <source>
        <strain evidence="3 4">HGA0223</strain>
    </source>
</reference>
<dbReference type="Pfam" id="PF13279">
    <property type="entry name" value="4HBT_2"/>
    <property type="match status" value="1"/>
</dbReference>
<dbReference type="SUPFAM" id="SSF54637">
    <property type="entry name" value="Thioesterase/thiol ester dehydrase-isomerase"/>
    <property type="match status" value="1"/>
</dbReference>
<dbReference type="PIRSF" id="PIRSF003230">
    <property type="entry name" value="YbgC"/>
    <property type="match status" value="1"/>
</dbReference>
<dbReference type="CDD" id="cd00586">
    <property type="entry name" value="4HBT"/>
    <property type="match status" value="1"/>
</dbReference>
<dbReference type="Gene3D" id="3.10.129.10">
    <property type="entry name" value="Hotdog Thioesterase"/>
    <property type="match status" value="1"/>
</dbReference>
<sequence>MPEFTAEFPVEVYWEDTDAGGIVYHSNYLKFMERARSNLLKELKVAQANSLTDPDGVLFVAVSVAIRYRRAAKLEDHLTVRTRIKTLRRASIVFEQNVYRGSELITEGEVRVGAVSRRTMAPAAMPESLYEKIRALLDLAD</sequence>